<organism evidence="2 3">
    <name type="scientific">Catellatospora methionotrophica</name>
    <dbReference type="NCBI Taxonomy" id="121620"/>
    <lineage>
        <taxon>Bacteria</taxon>
        <taxon>Bacillati</taxon>
        <taxon>Actinomycetota</taxon>
        <taxon>Actinomycetes</taxon>
        <taxon>Micromonosporales</taxon>
        <taxon>Micromonosporaceae</taxon>
        <taxon>Catellatospora</taxon>
    </lineage>
</organism>
<feature type="region of interest" description="Disordered" evidence="1">
    <location>
        <begin position="47"/>
        <end position="67"/>
    </location>
</feature>
<feature type="compositionally biased region" description="Basic and acidic residues" evidence="1">
    <location>
        <begin position="57"/>
        <end position="67"/>
    </location>
</feature>
<reference evidence="2" key="1">
    <citation type="submission" date="2021-01" db="EMBL/GenBank/DDBJ databases">
        <title>Whole genome shotgun sequence of Catellatospora methionotrophica NBRC 14553.</title>
        <authorList>
            <person name="Komaki H."/>
            <person name="Tamura T."/>
        </authorList>
    </citation>
    <scope>NUCLEOTIDE SEQUENCE</scope>
    <source>
        <strain evidence="2">NBRC 14553</strain>
    </source>
</reference>
<dbReference type="Proteomes" id="UP000660339">
    <property type="component" value="Unassembled WGS sequence"/>
</dbReference>
<name>A0A8J3L4Q8_9ACTN</name>
<protein>
    <submittedName>
        <fullName evidence="2">Uncharacterized protein</fullName>
    </submittedName>
</protein>
<evidence type="ECO:0000313" key="3">
    <source>
        <dbReference type="Proteomes" id="UP000660339"/>
    </source>
</evidence>
<evidence type="ECO:0000256" key="1">
    <source>
        <dbReference type="SAM" id="MobiDB-lite"/>
    </source>
</evidence>
<gene>
    <name evidence="2" type="ORF">Cme02nite_00900</name>
</gene>
<accession>A0A8J3L4Q8</accession>
<dbReference type="AlphaFoldDB" id="A0A8J3L4Q8"/>
<comment type="caution">
    <text evidence="2">The sequence shown here is derived from an EMBL/GenBank/DDBJ whole genome shotgun (WGS) entry which is preliminary data.</text>
</comment>
<proteinExistence type="predicted"/>
<keyword evidence="3" id="KW-1185">Reference proteome</keyword>
<sequence length="147" mass="15138">MNPVKIGAPSAPGRLQAWRGRGRGEVSPRTGPLPGCAADQAFYGVRGLPRAHRPRERARAGDLGHGDLGRMHAARLAAAGGHHAVNRSFIPVQDARSGVSAAARRHRAVAAGGVGHETGSPEGAVRVTPVATGTPRLGVPSAFQVIF</sequence>
<dbReference type="EMBL" id="BONJ01000001">
    <property type="protein sequence ID" value="GIG11758.1"/>
    <property type="molecule type" value="Genomic_DNA"/>
</dbReference>
<evidence type="ECO:0000313" key="2">
    <source>
        <dbReference type="EMBL" id="GIG11758.1"/>
    </source>
</evidence>